<organism evidence="2">
    <name type="scientific">marine metagenome</name>
    <dbReference type="NCBI Taxonomy" id="408172"/>
    <lineage>
        <taxon>unclassified sequences</taxon>
        <taxon>metagenomes</taxon>
        <taxon>ecological metagenomes</taxon>
    </lineage>
</organism>
<evidence type="ECO:0000313" key="2">
    <source>
        <dbReference type="EMBL" id="SVA24643.1"/>
    </source>
</evidence>
<feature type="region of interest" description="Disordered" evidence="1">
    <location>
        <begin position="1"/>
        <end position="25"/>
    </location>
</feature>
<dbReference type="EMBL" id="UINC01005964">
    <property type="protein sequence ID" value="SVA24643.1"/>
    <property type="molecule type" value="Genomic_DNA"/>
</dbReference>
<reference evidence="2" key="1">
    <citation type="submission" date="2018-05" db="EMBL/GenBank/DDBJ databases">
        <authorList>
            <person name="Lanie J.A."/>
            <person name="Ng W.-L."/>
            <person name="Kazmierczak K.M."/>
            <person name="Andrzejewski T.M."/>
            <person name="Davidsen T.M."/>
            <person name="Wayne K.J."/>
            <person name="Tettelin H."/>
            <person name="Glass J.I."/>
            <person name="Rusch D."/>
            <person name="Podicherti R."/>
            <person name="Tsui H.-C.T."/>
            <person name="Winkler M.E."/>
        </authorList>
    </citation>
    <scope>NUCLEOTIDE SEQUENCE</scope>
</reference>
<feature type="compositionally biased region" description="Acidic residues" evidence="1">
    <location>
        <begin position="14"/>
        <end position="25"/>
    </location>
</feature>
<evidence type="ECO:0000256" key="1">
    <source>
        <dbReference type="SAM" id="MobiDB-lite"/>
    </source>
</evidence>
<sequence length="25" mass="2923">MSAEAKQWWKGLGEDLETDIEDLEE</sequence>
<name>A0A381UDD1_9ZZZZ</name>
<accession>A0A381UDD1</accession>
<gene>
    <name evidence="2" type="ORF">METZ01_LOCUS77497</name>
</gene>
<proteinExistence type="predicted"/>
<dbReference type="AlphaFoldDB" id="A0A381UDD1"/>
<protein>
    <submittedName>
        <fullName evidence="2">Uncharacterized protein</fullName>
    </submittedName>
</protein>